<name>A0A090MW58_STRRB</name>
<dbReference type="SUPFAM" id="SSF54001">
    <property type="entry name" value="Cysteine proteinases"/>
    <property type="match status" value="1"/>
</dbReference>
<feature type="compositionally biased region" description="Acidic residues" evidence="3">
    <location>
        <begin position="289"/>
        <end position="300"/>
    </location>
</feature>
<dbReference type="CTD" id="36375828"/>
<dbReference type="Proteomes" id="UP000035682">
    <property type="component" value="Unplaced"/>
</dbReference>
<evidence type="ECO:0000259" key="4">
    <source>
        <dbReference type="PROSITE" id="PS50235"/>
    </source>
</evidence>
<dbReference type="EC" id="3.4.19.12" evidence="2"/>
<evidence type="ECO:0000313" key="6">
    <source>
        <dbReference type="Proteomes" id="UP000035682"/>
    </source>
</evidence>
<dbReference type="EMBL" id="LN609528">
    <property type="protein sequence ID" value="CEF63463.1"/>
    <property type="molecule type" value="Genomic_DNA"/>
</dbReference>
<dbReference type="InterPro" id="IPR050185">
    <property type="entry name" value="Ub_carboxyl-term_hydrolase"/>
</dbReference>
<dbReference type="PROSITE" id="PS00972">
    <property type="entry name" value="USP_1"/>
    <property type="match status" value="1"/>
</dbReference>
<dbReference type="Gene3D" id="3.90.70.10">
    <property type="entry name" value="Cysteine proteinases"/>
    <property type="match status" value="1"/>
</dbReference>
<keyword evidence="2 5" id="KW-0378">Hydrolase</keyword>
<keyword evidence="2" id="KW-0788">Thiol protease</keyword>
<dbReference type="OMA" id="GHLSKTY"/>
<keyword evidence="6" id="KW-1185">Reference proteome</keyword>
<comment type="catalytic activity">
    <reaction evidence="1 2">
        <text>Thiol-dependent hydrolysis of ester, thioester, amide, peptide and isopeptide bonds formed by the C-terminal Gly of ubiquitin (a 76-residue protein attached to proteins as an intracellular targeting signal).</text>
        <dbReference type="EC" id="3.4.19.12"/>
    </reaction>
</comment>
<reference evidence="5 6" key="1">
    <citation type="submission" date="2014-09" db="EMBL/GenBank/DDBJ databases">
        <authorList>
            <person name="Martin A.A."/>
        </authorList>
    </citation>
    <scope>NUCLEOTIDE SEQUENCE</scope>
    <source>
        <strain evidence="6">ED321</strain>
        <strain evidence="5">ED321 Heterogonic</strain>
    </source>
</reference>
<dbReference type="RefSeq" id="XP_024502665.1">
    <property type="nucleotide sequence ID" value="XM_024648715.1"/>
</dbReference>
<feature type="compositionally biased region" description="Basic and acidic residues" evidence="3">
    <location>
        <begin position="267"/>
        <end position="288"/>
    </location>
</feature>
<evidence type="ECO:0000256" key="1">
    <source>
        <dbReference type="ARBA" id="ARBA00000707"/>
    </source>
</evidence>
<keyword evidence="2" id="KW-0833">Ubl conjugation pathway</keyword>
<dbReference type="InterPro" id="IPR038765">
    <property type="entry name" value="Papain-like_cys_pep_sf"/>
</dbReference>
<protein>
    <recommendedName>
        <fullName evidence="2">Ubiquitin carboxyl-terminal hydrolase</fullName>
        <ecNumber evidence="2">3.4.19.12</ecNumber>
    </recommendedName>
</protein>
<accession>A0A090MW58</accession>
<evidence type="ECO:0000256" key="3">
    <source>
        <dbReference type="SAM" id="MobiDB-lite"/>
    </source>
</evidence>
<dbReference type="PANTHER" id="PTHR21646:SF39">
    <property type="entry name" value="UBIQUITIN CARBOXYL-TERMINAL HYDROLASE 16"/>
    <property type="match status" value="1"/>
</dbReference>
<feature type="compositionally biased region" description="Acidic residues" evidence="3">
    <location>
        <begin position="315"/>
        <end position="331"/>
    </location>
</feature>
<keyword evidence="2" id="KW-0645">Protease</keyword>
<dbReference type="InterPro" id="IPR018200">
    <property type="entry name" value="USP_CS"/>
</dbReference>
<organism evidence="5">
    <name type="scientific">Strongyloides ratti</name>
    <name type="common">Parasitic roundworm</name>
    <dbReference type="NCBI Taxonomy" id="34506"/>
    <lineage>
        <taxon>Eukaryota</taxon>
        <taxon>Metazoa</taxon>
        <taxon>Ecdysozoa</taxon>
        <taxon>Nematoda</taxon>
        <taxon>Chromadorea</taxon>
        <taxon>Rhabditida</taxon>
        <taxon>Tylenchina</taxon>
        <taxon>Panagrolaimomorpha</taxon>
        <taxon>Strongyloidoidea</taxon>
        <taxon>Strongyloididae</taxon>
        <taxon>Strongyloides</taxon>
    </lineage>
</organism>
<feature type="region of interest" description="Disordered" evidence="3">
    <location>
        <begin position="259"/>
        <end position="344"/>
    </location>
</feature>
<evidence type="ECO:0000313" key="5">
    <source>
        <dbReference type="EMBL" id="CEF63463.1"/>
    </source>
</evidence>
<dbReference type="PROSITE" id="PS00973">
    <property type="entry name" value="USP_2"/>
    <property type="match status" value="1"/>
</dbReference>
<dbReference type="GO" id="GO:0016579">
    <property type="term" value="P:protein deubiquitination"/>
    <property type="evidence" value="ECO:0007669"/>
    <property type="project" value="InterPro"/>
</dbReference>
<comment type="similarity">
    <text evidence="2">Belongs to the peptidase C19 family.</text>
</comment>
<dbReference type="WBParaSite" id="SRAE_1000172500.1">
    <property type="protein sequence ID" value="SRAE_1000172500.1"/>
    <property type="gene ID" value="WBGene00258333"/>
</dbReference>
<dbReference type="STRING" id="34506.A0A090MW58"/>
<dbReference type="GeneID" id="36375828"/>
<reference evidence="7" key="2">
    <citation type="submission" date="2020-12" db="UniProtKB">
        <authorList>
            <consortium name="WormBaseParasite"/>
        </authorList>
    </citation>
    <scope>IDENTIFICATION</scope>
</reference>
<feature type="domain" description="USP" evidence="4">
    <location>
        <begin position="49"/>
        <end position="584"/>
    </location>
</feature>
<dbReference type="CDD" id="cd02667">
    <property type="entry name" value="Peptidase_C19K"/>
    <property type="match status" value="1"/>
</dbReference>
<dbReference type="PANTHER" id="PTHR21646">
    <property type="entry name" value="UBIQUITIN CARBOXYL-TERMINAL HYDROLASE"/>
    <property type="match status" value="1"/>
</dbReference>
<dbReference type="InterPro" id="IPR001394">
    <property type="entry name" value="Peptidase_C19_UCH"/>
</dbReference>
<dbReference type="WormBase" id="SRAE_1000172500">
    <property type="protein sequence ID" value="SRP05209"/>
    <property type="gene ID" value="WBGene00258333"/>
</dbReference>
<feature type="compositionally biased region" description="Low complexity" evidence="3">
    <location>
        <begin position="332"/>
        <end position="344"/>
    </location>
</feature>
<gene>
    <name evidence="5 7 8" type="ORF">SRAE_1000172500</name>
</gene>
<evidence type="ECO:0000256" key="2">
    <source>
        <dbReference type="RuleBase" id="RU366025"/>
    </source>
</evidence>
<sequence>MIFADTVILLNFLIKIVGKEKCLKERKEMSPIDKTSSSPSSNNLIGQPCGLTNLGNTCFFNSVMQCLLNTHVIKEYTLNVSKATSLEVPKRDVYINDNKVSLDEMVIKVDAEKCRLTESFKKFYITFTSMKRVDPRDLFFEICAKADRFRGWAQQDAHELLRYLMDGLKTEEIDRFKKAIMSELQFPISGKEAKPEHAQYARAILEVGRKPMIDRVFGGSLVQTLTCCRCKYVSSRLEPFMDLSLPLASMTTNSPLIKPTINFGNNKHPEAKKAKKDNRMKIGLSRENDDVDNDILDDDIDGKKDEFEESSGSGLEEEITSDGEQEMDDYDNYQSNNNSNCSQNHLDRYRERLVEVDGDDCNEERSVYNCLKQFTSEEDLTGSNSYECEKCCLEFNKKKLKENPKAKKKMVEAKKKYLIYSPPVILTLHLKRFEQVHNSVYVRTRKISGYVDFNFELDLAPFVAKHGQRIVPGEKRVLYRLYGIVVHSGGLSGGHYIAYVKTRREISYIKEFFNNAASYDDFMKQVTERDEDECLRDIPKKYNENREDFNKDGRWYCCSDSSVHAVDVDQVSKCEAYILFYEQCVVANGKKKEKITKKHR</sequence>
<dbReference type="InterPro" id="IPR028889">
    <property type="entry name" value="USP"/>
</dbReference>
<dbReference type="GO" id="GO:0006508">
    <property type="term" value="P:proteolysis"/>
    <property type="evidence" value="ECO:0007669"/>
    <property type="project" value="UniProtKB-KW"/>
</dbReference>
<dbReference type="AlphaFoldDB" id="A0A090MW58"/>
<dbReference type="PROSITE" id="PS50235">
    <property type="entry name" value="USP_3"/>
    <property type="match status" value="1"/>
</dbReference>
<dbReference type="GO" id="GO:0004843">
    <property type="term" value="F:cysteine-type deubiquitinase activity"/>
    <property type="evidence" value="ECO:0007669"/>
    <property type="project" value="UniProtKB-UniRule"/>
</dbReference>
<evidence type="ECO:0000313" key="8">
    <source>
        <dbReference type="WormBase" id="SRAE_1000172500"/>
    </source>
</evidence>
<dbReference type="Pfam" id="PF00443">
    <property type="entry name" value="UCH"/>
    <property type="match status" value="1"/>
</dbReference>
<dbReference type="OrthoDB" id="2020758at2759"/>
<proteinExistence type="inferred from homology"/>
<evidence type="ECO:0000313" key="7">
    <source>
        <dbReference type="WBParaSite" id="SRAE_1000172500.1"/>
    </source>
</evidence>